<sequence>MVLVPSEDHQELDMEWVTLIMRARSMGFNQDEVRKIIKVLAESGKDGMEETAV</sequence>
<gene>
    <name evidence="2" type="ORF">IDH41_25960</name>
</gene>
<dbReference type="GO" id="GO:0046983">
    <property type="term" value="F:protein dimerization activity"/>
    <property type="evidence" value="ECO:0007669"/>
    <property type="project" value="InterPro"/>
</dbReference>
<dbReference type="InterPro" id="IPR010981">
    <property type="entry name" value="SinR/SinI_dimer_dom"/>
</dbReference>
<name>A0A927H8F8_9BACL</name>
<organism evidence="2 3">
    <name type="scientific">Paenibacillus arenilitoris</name>
    <dbReference type="NCBI Taxonomy" id="2772299"/>
    <lineage>
        <taxon>Bacteria</taxon>
        <taxon>Bacillati</taxon>
        <taxon>Bacillota</taxon>
        <taxon>Bacilli</taxon>
        <taxon>Bacillales</taxon>
        <taxon>Paenibacillaceae</taxon>
        <taxon>Paenibacillus</taxon>
    </lineage>
</organism>
<protein>
    <recommendedName>
        <fullName evidence="1">Sin domain-containing protein</fullName>
    </recommendedName>
</protein>
<accession>A0A927H8F8</accession>
<dbReference type="PROSITE" id="PS51500">
    <property type="entry name" value="SIN"/>
    <property type="match status" value="1"/>
</dbReference>
<comment type="caution">
    <text evidence="2">The sequence shown here is derived from an EMBL/GenBank/DDBJ whole genome shotgun (WGS) entry which is preliminary data.</text>
</comment>
<dbReference type="SUPFAM" id="SSF47406">
    <property type="entry name" value="SinR repressor dimerisation domain-like"/>
    <property type="match status" value="1"/>
</dbReference>
<dbReference type="RefSeq" id="WP_190866362.1">
    <property type="nucleotide sequence ID" value="NZ_JACXIY010000040.1"/>
</dbReference>
<dbReference type="AlphaFoldDB" id="A0A927H8F8"/>
<feature type="domain" description="Sin" evidence="1">
    <location>
        <begin position="3"/>
        <end position="41"/>
    </location>
</feature>
<dbReference type="GO" id="GO:0006355">
    <property type="term" value="P:regulation of DNA-templated transcription"/>
    <property type="evidence" value="ECO:0007669"/>
    <property type="project" value="InterPro"/>
</dbReference>
<evidence type="ECO:0000259" key="1">
    <source>
        <dbReference type="PROSITE" id="PS51500"/>
    </source>
</evidence>
<evidence type="ECO:0000313" key="3">
    <source>
        <dbReference type="Proteomes" id="UP000632125"/>
    </source>
</evidence>
<reference evidence="2" key="1">
    <citation type="submission" date="2020-09" db="EMBL/GenBank/DDBJ databases">
        <title>A novel bacterium of genus Paenibacillus, isolated from South China Sea.</title>
        <authorList>
            <person name="Huang H."/>
            <person name="Mo K."/>
            <person name="Hu Y."/>
        </authorList>
    </citation>
    <scope>NUCLEOTIDE SEQUENCE</scope>
    <source>
        <strain evidence="2">IB182493</strain>
    </source>
</reference>
<evidence type="ECO:0000313" key="2">
    <source>
        <dbReference type="EMBL" id="MBD2872030.1"/>
    </source>
</evidence>
<proteinExistence type="predicted"/>
<keyword evidence="3" id="KW-1185">Reference proteome</keyword>
<dbReference type="Proteomes" id="UP000632125">
    <property type="component" value="Unassembled WGS sequence"/>
</dbReference>
<dbReference type="InterPro" id="IPR036281">
    <property type="entry name" value="SinR/SinI_dimer_dom_sf"/>
</dbReference>
<dbReference type="EMBL" id="JACXIY010000040">
    <property type="protein sequence ID" value="MBD2872030.1"/>
    <property type="molecule type" value="Genomic_DNA"/>
</dbReference>